<evidence type="ECO:0000259" key="6">
    <source>
        <dbReference type="Pfam" id="PF06271"/>
    </source>
</evidence>
<dbReference type="Pfam" id="PF06271">
    <property type="entry name" value="RDD"/>
    <property type="match status" value="1"/>
</dbReference>
<feature type="transmembrane region" description="Helical" evidence="5">
    <location>
        <begin position="109"/>
        <end position="130"/>
    </location>
</feature>
<dbReference type="EMBL" id="BMGL01000012">
    <property type="protein sequence ID" value="GGE19736.1"/>
    <property type="molecule type" value="Genomic_DNA"/>
</dbReference>
<evidence type="ECO:0000256" key="2">
    <source>
        <dbReference type="ARBA" id="ARBA00022692"/>
    </source>
</evidence>
<reference evidence="7 8" key="1">
    <citation type="journal article" date="2014" name="Int. J. Syst. Evol. Microbiol.">
        <title>Complete genome sequence of Corynebacterium casei LMG S-19264T (=DSM 44701T), isolated from a smear-ripened cheese.</title>
        <authorList>
            <consortium name="US DOE Joint Genome Institute (JGI-PGF)"/>
            <person name="Walter F."/>
            <person name="Albersmeier A."/>
            <person name="Kalinowski J."/>
            <person name="Ruckert C."/>
        </authorList>
    </citation>
    <scope>NUCLEOTIDE SEQUENCE [LARGE SCALE GENOMIC DNA]</scope>
    <source>
        <strain evidence="7 8">CGMCC 1.12925</strain>
    </source>
</reference>
<keyword evidence="4 5" id="KW-0472">Membrane</keyword>
<gene>
    <name evidence="7" type="ORF">GCM10010831_21080</name>
</gene>
<dbReference type="PANTHER" id="PTHR38480:SF1">
    <property type="entry name" value="SLR0254 PROTEIN"/>
    <property type="match status" value="1"/>
</dbReference>
<evidence type="ECO:0000256" key="5">
    <source>
        <dbReference type="SAM" id="Phobius"/>
    </source>
</evidence>
<keyword evidence="3 5" id="KW-1133">Transmembrane helix</keyword>
<name>A0A917ECP7_9FLAO</name>
<evidence type="ECO:0000313" key="7">
    <source>
        <dbReference type="EMBL" id="GGE19736.1"/>
    </source>
</evidence>
<keyword evidence="8" id="KW-1185">Reference proteome</keyword>
<comment type="subcellular location">
    <subcellularLocation>
        <location evidence="1">Membrane</location>
        <topology evidence="1">Multi-pass membrane protein</topology>
    </subcellularLocation>
</comment>
<protein>
    <submittedName>
        <fullName evidence="7">RDD family protein</fullName>
    </submittedName>
</protein>
<feature type="transmembrane region" description="Helical" evidence="5">
    <location>
        <begin position="57"/>
        <end position="77"/>
    </location>
</feature>
<keyword evidence="2 5" id="KW-0812">Transmembrane</keyword>
<evidence type="ECO:0000256" key="3">
    <source>
        <dbReference type="ARBA" id="ARBA00022989"/>
    </source>
</evidence>
<feature type="transmembrane region" description="Helical" evidence="5">
    <location>
        <begin position="26"/>
        <end position="45"/>
    </location>
</feature>
<dbReference type="RefSeq" id="WP_188406822.1">
    <property type="nucleotide sequence ID" value="NZ_BMGL01000012.1"/>
</dbReference>
<evidence type="ECO:0000256" key="4">
    <source>
        <dbReference type="ARBA" id="ARBA00023136"/>
    </source>
</evidence>
<dbReference type="Proteomes" id="UP000599688">
    <property type="component" value="Unassembled WGS sequence"/>
</dbReference>
<dbReference type="AlphaFoldDB" id="A0A917ECP7"/>
<evidence type="ECO:0000256" key="1">
    <source>
        <dbReference type="ARBA" id="ARBA00004141"/>
    </source>
</evidence>
<dbReference type="GO" id="GO:0016020">
    <property type="term" value="C:membrane"/>
    <property type="evidence" value="ECO:0007669"/>
    <property type="project" value="UniProtKB-SubCell"/>
</dbReference>
<dbReference type="PANTHER" id="PTHR38480">
    <property type="entry name" value="SLR0254 PROTEIN"/>
    <property type="match status" value="1"/>
</dbReference>
<accession>A0A917ECP7</accession>
<proteinExistence type="predicted"/>
<sequence length="237" mass="27181">MNKYSIQTAQNITITQQVASITDRMLAYLIDGLVIVAYVILFLFLANASGMDNFESWVFQLVFLLPIFLYHLLFEIFNNGQSLGKKAIQIRVVCLDGSKAKFSNYLIRWLIRPIDFIFTGSIAIVCILSTQRGQRLGDLAAKTTVINERRKTGFTKTVATYLPENYTPKYPQVTIFNDVDIQKANRIYKKAKSTGNHKVILMLSKKLAEQMDLKEYDEKPIGFVDRVLTDYTYYAQQ</sequence>
<organism evidence="7 8">
    <name type="scientific">Psychroflexus salis</name>
    <dbReference type="NCBI Taxonomy" id="1526574"/>
    <lineage>
        <taxon>Bacteria</taxon>
        <taxon>Pseudomonadati</taxon>
        <taxon>Bacteroidota</taxon>
        <taxon>Flavobacteriia</taxon>
        <taxon>Flavobacteriales</taxon>
        <taxon>Flavobacteriaceae</taxon>
        <taxon>Psychroflexus</taxon>
    </lineage>
</organism>
<evidence type="ECO:0000313" key="8">
    <source>
        <dbReference type="Proteomes" id="UP000599688"/>
    </source>
</evidence>
<feature type="domain" description="RDD" evidence="6">
    <location>
        <begin position="18"/>
        <end position="142"/>
    </location>
</feature>
<comment type="caution">
    <text evidence="7">The sequence shown here is derived from an EMBL/GenBank/DDBJ whole genome shotgun (WGS) entry which is preliminary data.</text>
</comment>
<dbReference type="InterPro" id="IPR010432">
    <property type="entry name" value="RDD"/>
</dbReference>